<keyword evidence="2" id="KW-1185">Reference proteome</keyword>
<name>A0A8D5JNC1_9BACT</name>
<evidence type="ECO:0000313" key="1">
    <source>
        <dbReference type="EMBL" id="BCL59960.1"/>
    </source>
</evidence>
<dbReference type="Proteomes" id="UP000826725">
    <property type="component" value="Chromosome"/>
</dbReference>
<sequence length="73" mass="8254">MSRLTELRERKALYIAKEKALLEGLQSWTSQDGMANEHAALRDVRAEIKYLDREIALLDGSGFAAQPCFFPGR</sequence>
<evidence type="ECO:0000313" key="2">
    <source>
        <dbReference type="Proteomes" id="UP000826725"/>
    </source>
</evidence>
<accession>A0A8D5JNC1</accession>
<gene>
    <name evidence="1" type="ORF">DGMP_06530</name>
</gene>
<proteinExistence type="predicted"/>
<protein>
    <submittedName>
        <fullName evidence="1">Uncharacterized protein</fullName>
    </submittedName>
</protein>
<reference evidence="1" key="1">
    <citation type="submission" date="2020-09" db="EMBL/GenBank/DDBJ databases">
        <title>Desulfogranum mesoprofundum gen. nov., sp. nov., a novel mesophilic, sulfate-reducing chemolithoautotroph isolated from a deep-sea hydrothermal vent chimney in the Suiyo Seamount.</title>
        <authorList>
            <person name="Hashimoto Y."/>
            <person name="Nakagawa S."/>
        </authorList>
    </citation>
    <scope>NUCLEOTIDE SEQUENCE</scope>
    <source>
        <strain evidence="1">KT2</strain>
    </source>
</reference>
<dbReference type="KEGG" id="dbk:DGMP_06530"/>
<organism evidence="1 2">
    <name type="scientific">Desulfomarina profundi</name>
    <dbReference type="NCBI Taxonomy" id="2772557"/>
    <lineage>
        <taxon>Bacteria</taxon>
        <taxon>Pseudomonadati</taxon>
        <taxon>Thermodesulfobacteriota</taxon>
        <taxon>Desulfobulbia</taxon>
        <taxon>Desulfobulbales</taxon>
        <taxon>Desulfobulbaceae</taxon>
        <taxon>Desulfomarina</taxon>
    </lineage>
</organism>
<dbReference type="RefSeq" id="WP_228856135.1">
    <property type="nucleotide sequence ID" value="NZ_AP024086.1"/>
</dbReference>
<dbReference type="AlphaFoldDB" id="A0A8D5JNC1"/>
<dbReference type="EMBL" id="AP024086">
    <property type="protein sequence ID" value="BCL59960.1"/>
    <property type="molecule type" value="Genomic_DNA"/>
</dbReference>